<gene>
    <name evidence="2" type="ORF">SP076_00265</name>
</gene>
<feature type="transmembrane region" description="Helical" evidence="1">
    <location>
        <begin position="40"/>
        <end position="61"/>
    </location>
</feature>
<feature type="transmembrane region" description="Helical" evidence="1">
    <location>
        <begin position="73"/>
        <end position="90"/>
    </location>
</feature>
<dbReference type="Proteomes" id="UP000014996">
    <property type="component" value="Segment"/>
</dbReference>
<dbReference type="OrthoDB" id="24204at10239"/>
<keyword evidence="1" id="KW-1133">Transmembrane helix</keyword>
<feature type="transmembrane region" description="Helical" evidence="1">
    <location>
        <begin position="15"/>
        <end position="31"/>
    </location>
</feature>
<sequence length="96" mass="10891">MTIVEYLKSFSPMELGNAFICMGIALRLMIFRQGTARHKFWYSVFAYVLIVSSAAIAIRILMKHYIQVDLWELVLNSSVLLGVVLAKGNVGRLLRN</sequence>
<name>S4TNV9_9CAUD</name>
<dbReference type="RefSeq" id="YP_008240202.1">
    <property type="nucleotide sequence ID" value="NC_021782.1"/>
</dbReference>
<keyword evidence="3" id="KW-1185">Reference proteome</keyword>
<keyword evidence="1" id="KW-0812">Transmembrane</keyword>
<evidence type="ECO:0000313" key="3">
    <source>
        <dbReference type="Proteomes" id="UP000014996"/>
    </source>
</evidence>
<organism evidence="2 3">
    <name type="scientific">Salmonella phage FSL SP-076</name>
    <dbReference type="NCBI Taxonomy" id="1173762"/>
    <lineage>
        <taxon>Viruses</taxon>
        <taxon>Duplodnaviria</taxon>
        <taxon>Heunggongvirae</taxon>
        <taxon>Uroviricota</taxon>
        <taxon>Caudoviricetes</taxon>
        <taxon>Schitoviridae</taxon>
        <taxon>Humphriesvirinae</taxon>
        <taxon>Ithacavirus</taxon>
        <taxon>Ithacavirus SP076</taxon>
    </lineage>
</organism>
<dbReference type="GeneID" id="16254565"/>
<keyword evidence="1" id="KW-0472">Membrane</keyword>
<dbReference type="Pfam" id="PF05449">
    <property type="entry name" value="Phage_holin_3_7"/>
    <property type="match status" value="1"/>
</dbReference>
<dbReference type="EMBL" id="KC139520">
    <property type="protein sequence ID" value="AGF88384.1"/>
    <property type="molecule type" value="Genomic_DNA"/>
</dbReference>
<dbReference type="InterPro" id="IPR008473">
    <property type="entry name" value="Phage_holin_3_7"/>
</dbReference>
<evidence type="ECO:0000313" key="2">
    <source>
        <dbReference type="EMBL" id="AGF88384.1"/>
    </source>
</evidence>
<reference evidence="2 3" key="1">
    <citation type="journal article" date="2013" name="BMC Genomics">
        <title>Genomic characterization provides new insight into Salmonella phage diversity.</title>
        <authorList>
            <person name="Moreno Switt A.I."/>
            <person name="Orsi R.H."/>
            <person name="den Bakker H.C."/>
            <person name="Vongkamjan K."/>
            <person name="Altier C."/>
            <person name="Wiedmann M."/>
        </authorList>
    </citation>
    <scope>NUCLEOTIDE SEQUENCE [LARGE SCALE GENOMIC DNA]</scope>
</reference>
<dbReference type="KEGG" id="vg:16254565"/>
<protein>
    <submittedName>
        <fullName evidence="2">Holin</fullName>
    </submittedName>
</protein>
<proteinExistence type="predicted"/>
<accession>S4TNV9</accession>
<evidence type="ECO:0000256" key="1">
    <source>
        <dbReference type="SAM" id="Phobius"/>
    </source>
</evidence>